<name>A0A1H5GF66_9MICC</name>
<protein>
    <submittedName>
        <fullName evidence="1">Uncharacterized protein</fullName>
    </submittedName>
</protein>
<dbReference type="AlphaFoldDB" id="A0A1H5GF66"/>
<dbReference type="EMBL" id="FNTV01000001">
    <property type="protein sequence ID" value="SEE13808.1"/>
    <property type="molecule type" value="Genomic_DNA"/>
</dbReference>
<dbReference type="Proteomes" id="UP000182725">
    <property type="component" value="Unassembled WGS sequence"/>
</dbReference>
<sequence length="85" mass="9212">MKKIFWLGVGITIGVIAARKIAAAQGAIGPEGLNRAVGRVSDAVHDFADALRENMDERESDLRLALGIDQAPEQARQVQHAQHLK</sequence>
<accession>A0A1H5GF66</accession>
<dbReference type="RefSeq" id="WP_074710561.1">
    <property type="nucleotide sequence ID" value="NZ_FNTV01000001.1"/>
</dbReference>
<gene>
    <name evidence="1" type="ORF">SAMN04489740_0738</name>
</gene>
<evidence type="ECO:0000313" key="1">
    <source>
        <dbReference type="EMBL" id="SEE13808.1"/>
    </source>
</evidence>
<evidence type="ECO:0000313" key="2">
    <source>
        <dbReference type="Proteomes" id="UP000182725"/>
    </source>
</evidence>
<organism evidence="1 2">
    <name type="scientific">Arthrobacter alpinus</name>
    <dbReference type="NCBI Taxonomy" id="656366"/>
    <lineage>
        <taxon>Bacteria</taxon>
        <taxon>Bacillati</taxon>
        <taxon>Actinomycetota</taxon>
        <taxon>Actinomycetes</taxon>
        <taxon>Micrococcales</taxon>
        <taxon>Micrococcaceae</taxon>
        <taxon>Arthrobacter</taxon>
    </lineage>
</organism>
<proteinExistence type="predicted"/>
<reference evidence="1 2" key="1">
    <citation type="submission" date="2016-10" db="EMBL/GenBank/DDBJ databases">
        <authorList>
            <person name="de Groot N.N."/>
        </authorList>
    </citation>
    <scope>NUCLEOTIDE SEQUENCE [LARGE SCALE GENOMIC DNA]</scope>
    <source>
        <strain evidence="1 2">DSM 22274</strain>
    </source>
</reference>